<accession>A0A1R4HCW2</accession>
<gene>
    <name evidence="2" type="ORF">CRENPOLYSF1_50102</name>
</gene>
<feature type="domain" description="NodB homology" evidence="1">
    <location>
        <begin position="36"/>
        <end position="183"/>
    </location>
</feature>
<dbReference type="AlphaFoldDB" id="A0A1R4HCW2"/>
<protein>
    <submittedName>
        <fullName evidence="2">Polysaccharide deacetylase</fullName>
    </submittedName>
</protein>
<dbReference type="GO" id="GO:0005975">
    <property type="term" value="P:carbohydrate metabolic process"/>
    <property type="evidence" value="ECO:0007669"/>
    <property type="project" value="InterPro"/>
</dbReference>
<dbReference type="OrthoDB" id="7836272at2"/>
<dbReference type="Gene3D" id="3.20.20.370">
    <property type="entry name" value="Glycoside hydrolase/deacetylase"/>
    <property type="match status" value="1"/>
</dbReference>
<sequence length="325" mass="37552">MNLNRGVFTVSLDFELYWGMRDIVSIEQYKDNLQGVRKAIPEMLQVFSQNDVHVTWAAVGLLFCNDTHDLKQNQPDLLPTYTKAVLSPYKYAEQAGELDSLYHFAPELIDLILQHDGQEVGTHTFSHYYCLEDGQTQAQFEQDIAAAIAIAKRKGITIKSIVFPRNQWNADYFSTLTQLGVQCFRGKESSWMYKAASVDVSQNQFRRAFRLMDAYINLSGQNTYDLNTCVQNAPFNFPSSRYLRPYSAKLAGLEKLRLRRIKKAMDDAAINKRLFHLWWHPHDFGINISKNIDFLSEIITHYQLLTKNYDMVSLNMSELCQMQDA</sequence>
<dbReference type="Proteomes" id="UP000195667">
    <property type="component" value="Unassembled WGS sequence"/>
</dbReference>
<proteinExistence type="predicted"/>
<dbReference type="CDD" id="cd10929">
    <property type="entry name" value="CE4_u5"/>
    <property type="match status" value="1"/>
</dbReference>
<evidence type="ECO:0000313" key="3">
    <source>
        <dbReference type="Proteomes" id="UP000195667"/>
    </source>
</evidence>
<dbReference type="RefSeq" id="WP_087144129.1">
    <property type="nucleotide sequence ID" value="NZ_FUKI01000126.1"/>
</dbReference>
<keyword evidence="3" id="KW-1185">Reference proteome</keyword>
<name>A0A1R4HCW2_9GAMM</name>
<dbReference type="GO" id="GO:0016810">
    <property type="term" value="F:hydrolase activity, acting on carbon-nitrogen (but not peptide) bonds"/>
    <property type="evidence" value="ECO:0007669"/>
    <property type="project" value="InterPro"/>
</dbReference>
<organism evidence="2 3">
    <name type="scientific">Crenothrix polyspora</name>
    <dbReference type="NCBI Taxonomy" id="360316"/>
    <lineage>
        <taxon>Bacteria</taxon>
        <taxon>Pseudomonadati</taxon>
        <taxon>Pseudomonadota</taxon>
        <taxon>Gammaproteobacteria</taxon>
        <taxon>Methylococcales</taxon>
        <taxon>Crenotrichaceae</taxon>
        <taxon>Crenothrix</taxon>
    </lineage>
</organism>
<dbReference type="SUPFAM" id="SSF88713">
    <property type="entry name" value="Glycoside hydrolase/deacetylase"/>
    <property type="match status" value="1"/>
</dbReference>
<evidence type="ECO:0000259" key="1">
    <source>
        <dbReference type="Pfam" id="PF01522"/>
    </source>
</evidence>
<dbReference type="InterPro" id="IPR002509">
    <property type="entry name" value="NODB_dom"/>
</dbReference>
<evidence type="ECO:0000313" key="2">
    <source>
        <dbReference type="EMBL" id="SJM94064.1"/>
    </source>
</evidence>
<dbReference type="InterPro" id="IPR011330">
    <property type="entry name" value="Glyco_hydro/deAcase_b/a-brl"/>
</dbReference>
<dbReference type="Pfam" id="PF01522">
    <property type="entry name" value="Polysacc_deac_1"/>
    <property type="match status" value="1"/>
</dbReference>
<reference evidence="3" key="1">
    <citation type="submission" date="2017-02" db="EMBL/GenBank/DDBJ databases">
        <authorList>
            <person name="Daims H."/>
        </authorList>
    </citation>
    <scope>NUCLEOTIDE SEQUENCE [LARGE SCALE GENOMIC DNA]</scope>
</reference>
<dbReference type="EMBL" id="FUKI01000126">
    <property type="protein sequence ID" value="SJM94064.1"/>
    <property type="molecule type" value="Genomic_DNA"/>
</dbReference>